<evidence type="ECO:0000259" key="2">
    <source>
        <dbReference type="Pfam" id="PF01471"/>
    </source>
</evidence>
<dbReference type="Proteomes" id="UP000638313">
    <property type="component" value="Unassembled WGS sequence"/>
</dbReference>
<keyword evidence="1" id="KW-0732">Signal</keyword>
<feature type="signal peptide" evidence="1">
    <location>
        <begin position="1"/>
        <end position="20"/>
    </location>
</feature>
<dbReference type="Gene3D" id="1.10.101.10">
    <property type="entry name" value="PGBD-like superfamily/PGBD"/>
    <property type="match status" value="1"/>
</dbReference>
<protein>
    <recommendedName>
        <fullName evidence="2">Peptidoglycan binding-like domain-containing protein</fullName>
    </recommendedName>
</protein>
<dbReference type="RefSeq" id="WP_190131161.1">
    <property type="nucleotide sequence ID" value="NZ_BNBD01000008.1"/>
</dbReference>
<accession>A0A919EDF9</accession>
<gene>
    <name evidence="3" type="ORF">GCM10010218_41740</name>
</gene>
<evidence type="ECO:0000313" key="4">
    <source>
        <dbReference type="Proteomes" id="UP000638313"/>
    </source>
</evidence>
<dbReference type="InterPro" id="IPR036366">
    <property type="entry name" value="PGBDSf"/>
</dbReference>
<sequence>MAVRRLPLFLAAALAGGALAFGPSLAPGGATAHANGTNGEWRLCPYKGSHPQIAKGNANDAVGHAQCILNHVYGYHNVTVDKKFGDTTLATVKDFQMSVGLKSDGIIGPNTWAALHP</sequence>
<feature type="domain" description="Peptidoglycan binding-like" evidence="2">
    <location>
        <begin position="60"/>
        <end position="115"/>
    </location>
</feature>
<dbReference type="AlphaFoldDB" id="A0A919EDF9"/>
<evidence type="ECO:0000313" key="3">
    <source>
        <dbReference type="EMBL" id="GHF55833.1"/>
    </source>
</evidence>
<dbReference type="Pfam" id="PF01471">
    <property type="entry name" value="PG_binding_1"/>
    <property type="match status" value="1"/>
</dbReference>
<keyword evidence="4" id="KW-1185">Reference proteome</keyword>
<dbReference type="InterPro" id="IPR002477">
    <property type="entry name" value="Peptidoglycan-bd-like"/>
</dbReference>
<organism evidence="3 4">
    <name type="scientific">Streptomyces mashuensis</name>
    <dbReference type="NCBI Taxonomy" id="33904"/>
    <lineage>
        <taxon>Bacteria</taxon>
        <taxon>Bacillati</taxon>
        <taxon>Actinomycetota</taxon>
        <taxon>Actinomycetes</taxon>
        <taxon>Kitasatosporales</taxon>
        <taxon>Streptomycetaceae</taxon>
        <taxon>Streptomyces</taxon>
    </lineage>
</organism>
<dbReference type="InterPro" id="IPR036365">
    <property type="entry name" value="PGBD-like_sf"/>
</dbReference>
<reference evidence="3" key="2">
    <citation type="submission" date="2020-09" db="EMBL/GenBank/DDBJ databases">
        <authorList>
            <person name="Sun Q."/>
            <person name="Ohkuma M."/>
        </authorList>
    </citation>
    <scope>NUCLEOTIDE SEQUENCE</scope>
    <source>
        <strain evidence="3">JCM 4059</strain>
    </source>
</reference>
<dbReference type="EMBL" id="BNBD01000008">
    <property type="protein sequence ID" value="GHF55833.1"/>
    <property type="molecule type" value="Genomic_DNA"/>
</dbReference>
<comment type="caution">
    <text evidence="3">The sequence shown here is derived from an EMBL/GenBank/DDBJ whole genome shotgun (WGS) entry which is preliminary data.</text>
</comment>
<evidence type="ECO:0000256" key="1">
    <source>
        <dbReference type="SAM" id="SignalP"/>
    </source>
</evidence>
<name>A0A919EDF9_9ACTN</name>
<reference evidence="3" key="1">
    <citation type="journal article" date="2014" name="Int. J. Syst. Evol. Microbiol.">
        <title>Complete genome sequence of Corynebacterium casei LMG S-19264T (=DSM 44701T), isolated from a smear-ripened cheese.</title>
        <authorList>
            <consortium name="US DOE Joint Genome Institute (JGI-PGF)"/>
            <person name="Walter F."/>
            <person name="Albersmeier A."/>
            <person name="Kalinowski J."/>
            <person name="Ruckert C."/>
        </authorList>
    </citation>
    <scope>NUCLEOTIDE SEQUENCE</scope>
    <source>
        <strain evidence="3">JCM 4059</strain>
    </source>
</reference>
<dbReference type="SUPFAM" id="SSF47090">
    <property type="entry name" value="PGBD-like"/>
    <property type="match status" value="1"/>
</dbReference>
<proteinExistence type="predicted"/>
<feature type="chain" id="PRO_5039443896" description="Peptidoglycan binding-like domain-containing protein" evidence="1">
    <location>
        <begin position="21"/>
        <end position="117"/>
    </location>
</feature>